<keyword evidence="8" id="KW-0963">Cytoplasm</keyword>
<feature type="binding site" evidence="8">
    <location>
        <position position="176"/>
    </location>
    <ligand>
        <name>substrate</name>
    </ligand>
</feature>
<comment type="subcellular location">
    <subcellularLocation>
        <location evidence="8">Cytoplasm</location>
    </subcellularLocation>
</comment>
<evidence type="ECO:0000256" key="8">
    <source>
        <dbReference type="HAMAP-Rule" id="MF_00197"/>
    </source>
</evidence>
<evidence type="ECO:0000256" key="1">
    <source>
        <dbReference type="ARBA" id="ARBA00005196"/>
    </source>
</evidence>
<comment type="pathway">
    <text evidence="1 8">Amino-acid biosynthesis; L-lysine biosynthesis via DAP pathway; DL-2,6-diaminopimelate from LL-2,6-diaminopimelate: step 1/1.</text>
</comment>
<evidence type="ECO:0000256" key="5">
    <source>
        <dbReference type="ARBA" id="ARBA00023154"/>
    </source>
</evidence>
<evidence type="ECO:0000256" key="4">
    <source>
        <dbReference type="ARBA" id="ARBA00022605"/>
    </source>
</evidence>
<feature type="active site" description="Proton acceptor" evidence="8">
    <location>
        <position position="246"/>
    </location>
</feature>
<gene>
    <name evidence="8" type="primary">dapF</name>
    <name evidence="10" type="ORF">BMAGN_1572</name>
</gene>
<keyword evidence="4 8" id="KW-0028">Amino-acid biosynthesis</keyword>
<feature type="binding site" evidence="8">
    <location>
        <position position="213"/>
    </location>
    <ligand>
        <name>substrate</name>
    </ligand>
</feature>
<dbReference type="RefSeq" id="WP_026501951.1">
    <property type="nucleotide sequence ID" value="NZ_JGZB01000005.1"/>
</dbReference>
<feature type="binding site" evidence="8">
    <location>
        <position position="15"/>
    </location>
    <ligand>
        <name>substrate</name>
    </ligand>
</feature>
<dbReference type="SUPFAM" id="SSF54506">
    <property type="entry name" value="Diaminopimelate epimerase-like"/>
    <property type="match status" value="2"/>
</dbReference>
<comment type="caution">
    <text evidence="10">The sequence shown here is derived from an EMBL/GenBank/DDBJ whole genome shotgun (WGS) entry which is preliminary data.</text>
</comment>
<keyword evidence="11" id="KW-1185">Reference proteome</keyword>
<dbReference type="HAMAP" id="MF_00197">
    <property type="entry name" value="DAP_epimerase"/>
    <property type="match status" value="1"/>
</dbReference>
<dbReference type="EMBL" id="JGZB01000005">
    <property type="protein sequence ID" value="KFI67980.1"/>
    <property type="molecule type" value="Genomic_DNA"/>
</dbReference>
<dbReference type="PROSITE" id="PS01326">
    <property type="entry name" value="DAP_EPIMERASE"/>
    <property type="match status" value="1"/>
</dbReference>
<feature type="site" description="Could be important to modulate the pK values of the two catalytic cysteine residues" evidence="8">
    <location>
        <position position="237"/>
    </location>
</feature>
<comment type="function">
    <text evidence="8">Catalyzes the stereoinversion of LL-2,6-diaminopimelate (L,L-DAP) to meso-diaminopimelate (meso-DAP), a precursor of L-lysine and an essential component of the bacterial peptidoglycan.</text>
</comment>
<dbReference type="PANTHER" id="PTHR31689:SF0">
    <property type="entry name" value="DIAMINOPIMELATE EPIMERASE"/>
    <property type="match status" value="1"/>
</dbReference>
<organism evidence="10 11">
    <name type="scientific">Bifidobacterium magnum</name>
    <dbReference type="NCBI Taxonomy" id="1692"/>
    <lineage>
        <taxon>Bacteria</taxon>
        <taxon>Bacillati</taxon>
        <taxon>Actinomycetota</taxon>
        <taxon>Actinomycetes</taxon>
        <taxon>Bifidobacteriales</taxon>
        <taxon>Bifidobacteriaceae</taxon>
        <taxon>Bifidobacterium</taxon>
    </lineage>
</organism>
<dbReference type="Proteomes" id="UP000029052">
    <property type="component" value="Unassembled WGS sequence"/>
</dbReference>
<feature type="site" description="Could be important to modulate the pK values of the two catalytic cysteine residues" evidence="8">
    <location>
        <position position="178"/>
    </location>
</feature>
<sequence>MSIPKNVTKAQATGNDFVLYVDEDGQYDPTAREVEDICDRHFGIGADGVIRVTHPQYVRDLSAEQVEALQQEGAEWFMDYRNADGSLAQMCGNGTRATTRFAMDQKLVTLKDGEEFALGTRSGVKRIASLGQVQGLGEHVFRVNMGAWKIGELDQYTVTVNHASGKAQGTFVDMGNPHVVAVIEDAYSSLPVLADLDLTQPPMVDPEIDEGQNVEFVRIDEIDSREDHGEASMRVFERGCGETLSCGTGLCATAIVLRAKTGVDHWNVTVKGGTLRIDVTDNTVLLTGDAQLVADVAMR</sequence>
<dbReference type="GO" id="GO:0009089">
    <property type="term" value="P:lysine biosynthetic process via diaminopimelate"/>
    <property type="evidence" value="ECO:0007669"/>
    <property type="project" value="UniProtKB-UniRule"/>
</dbReference>
<feature type="active site" evidence="9">
    <location>
        <position position="91"/>
    </location>
</feature>
<dbReference type="Pfam" id="PF01678">
    <property type="entry name" value="DAP_epimerase"/>
    <property type="match status" value="2"/>
</dbReference>
<feature type="binding site" evidence="8">
    <location>
        <begin position="247"/>
        <end position="248"/>
    </location>
    <ligand>
        <name>substrate</name>
    </ligand>
</feature>
<feature type="active site" description="Proton donor" evidence="8">
    <location>
        <position position="91"/>
    </location>
</feature>
<evidence type="ECO:0000313" key="11">
    <source>
        <dbReference type="Proteomes" id="UP000029052"/>
    </source>
</evidence>
<dbReference type="EC" id="5.1.1.7" evidence="3 8"/>
<feature type="binding site" evidence="8">
    <location>
        <position position="82"/>
    </location>
    <ligand>
        <name>substrate</name>
    </ligand>
</feature>
<evidence type="ECO:0000256" key="2">
    <source>
        <dbReference type="ARBA" id="ARBA00010219"/>
    </source>
</evidence>
<feature type="binding site" evidence="8">
    <location>
        <begin position="237"/>
        <end position="238"/>
    </location>
    <ligand>
        <name>substrate</name>
    </ligand>
</feature>
<keyword evidence="5 8" id="KW-0457">Lysine biosynthesis</keyword>
<dbReference type="eggNOG" id="COG0253">
    <property type="taxonomic scope" value="Bacteria"/>
</dbReference>
<dbReference type="Gene3D" id="3.10.310.10">
    <property type="entry name" value="Diaminopimelate Epimerase, Chain A, domain 1"/>
    <property type="match status" value="2"/>
</dbReference>
<dbReference type="GO" id="GO:0008837">
    <property type="term" value="F:diaminopimelate epimerase activity"/>
    <property type="evidence" value="ECO:0007669"/>
    <property type="project" value="UniProtKB-UniRule"/>
</dbReference>
<comment type="catalytic activity">
    <reaction evidence="7 8">
        <text>(2S,6S)-2,6-diaminopimelate = meso-2,6-diaminopimelate</text>
        <dbReference type="Rhea" id="RHEA:15393"/>
        <dbReference type="ChEBI" id="CHEBI:57609"/>
        <dbReference type="ChEBI" id="CHEBI:57791"/>
        <dbReference type="EC" id="5.1.1.7"/>
    </reaction>
</comment>
<dbReference type="UniPathway" id="UPA00034">
    <property type="reaction ID" value="UER00025"/>
</dbReference>
<evidence type="ECO:0000256" key="6">
    <source>
        <dbReference type="ARBA" id="ARBA00023235"/>
    </source>
</evidence>
<evidence type="ECO:0000256" key="9">
    <source>
        <dbReference type="PROSITE-ProRule" id="PRU10125"/>
    </source>
</evidence>
<dbReference type="STRING" id="1692.BMAGN_1572"/>
<evidence type="ECO:0000256" key="7">
    <source>
        <dbReference type="ARBA" id="ARBA00051712"/>
    </source>
</evidence>
<feature type="binding site" evidence="8">
    <location>
        <begin position="92"/>
        <end position="93"/>
    </location>
    <ligand>
        <name>substrate</name>
    </ligand>
</feature>
<dbReference type="PANTHER" id="PTHR31689">
    <property type="entry name" value="DIAMINOPIMELATE EPIMERASE, CHLOROPLASTIC"/>
    <property type="match status" value="1"/>
</dbReference>
<reference evidence="10 11" key="1">
    <citation type="submission" date="2014-03" db="EMBL/GenBank/DDBJ databases">
        <title>Genomics of Bifidobacteria.</title>
        <authorList>
            <person name="Ventura M."/>
            <person name="Milani C."/>
            <person name="Lugli G.A."/>
        </authorList>
    </citation>
    <scope>NUCLEOTIDE SEQUENCE [LARGE SCALE GENOMIC DNA]</scope>
    <source>
        <strain evidence="10 11">LMG 11591</strain>
    </source>
</reference>
<keyword evidence="6 8" id="KW-0413">Isomerase</keyword>
<accession>A0A087BAD0</accession>
<dbReference type="InterPro" id="IPR001653">
    <property type="entry name" value="DAP_epimerase_DapF"/>
</dbReference>
<proteinExistence type="inferred from homology"/>
<protein>
    <recommendedName>
        <fullName evidence="3 8">Diaminopimelate epimerase</fullName>
        <shortName evidence="8">DAP epimerase</shortName>
        <ecNumber evidence="3 8">5.1.1.7</ecNumber>
    </recommendedName>
    <alternativeName>
        <fullName evidence="8">PLP-independent amino acid racemase</fullName>
    </alternativeName>
</protein>
<evidence type="ECO:0000256" key="3">
    <source>
        <dbReference type="ARBA" id="ARBA00013080"/>
    </source>
</evidence>
<dbReference type="GO" id="GO:0005829">
    <property type="term" value="C:cytosol"/>
    <property type="evidence" value="ECO:0007669"/>
    <property type="project" value="TreeGrafter"/>
</dbReference>
<comment type="subunit">
    <text evidence="8">Homodimer.</text>
</comment>
<dbReference type="InterPro" id="IPR018510">
    <property type="entry name" value="DAP_epimerase_AS"/>
</dbReference>
<dbReference type="AlphaFoldDB" id="A0A087BAD0"/>
<dbReference type="NCBIfam" id="TIGR00652">
    <property type="entry name" value="DapF"/>
    <property type="match status" value="1"/>
</dbReference>
<comment type="similarity">
    <text evidence="2 8">Belongs to the diaminopimelate epimerase family.</text>
</comment>
<comment type="caution">
    <text evidence="8">Lacks conserved residue(s) required for the propagation of feature annotation.</text>
</comment>
<evidence type="ECO:0000313" key="10">
    <source>
        <dbReference type="EMBL" id="KFI67980.1"/>
    </source>
</evidence>
<name>A0A087BAD0_9BIFI</name>